<keyword evidence="2" id="KW-1185">Reference proteome</keyword>
<evidence type="ECO:0000313" key="2">
    <source>
        <dbReference type="Proteomes" id="UP000535589"/>
    </source>
</evidence>
<dbReference type="AlphaFoldDB" id="A0A7X8TTP7"/>
<organism evidence="1 2">
    <name type="scientific">Vibrio agarilyticus</name>
    <dbReference type="NCBI Taxonomy" id="2726741"/>
    <lineage>
        <taxon>Bacteria</taxon>
        <taxon>Pseudomonadati</taxon>
        <taxon>Pseudomonadota</taxon>
        <taxon>Gammaproteobacteria</taxon>
        <taxon>Vibrionales</taxon>
        <taxon>Vibrionaceae</taxon>
        <taxon>Vibrio</taxon>
    </lineage>
</organism>
<dbReference type="PANTHER" id="PTHR40053">
    <property type="entry name" value="SPORULATION-CONTROL PROTEIN SPO0M"/>
    <property type="match status" value="1"/>
</dbReference>
<dbReference type="PANTHER" id="PTHR40053:SF1">
    <property type="entry name" value="SPORULATION-CONTROL PROTEIN SPO0M"/>
    <property type="match status" value="1"/>
</dbReference>
<comment type="caution">
    <text evidence="1">The sequence shown here is derived from an EMBL/GenBank/DDBJ whole genome shotgun (WGS) entry which is preliminary data.</text>
</comment>
<dbReference type="RefSeq" id="WP_168837454.1">
    <property type="nucleotide sequence ID" value="NZ_JABAIK010000019.1"/>
</dbReference>
<name>A0A7X8TTP7_9VIBR</name>
<reference evidence="1 2" key="1">
    <citation type="submission" date="2020-04" db="EMBL/GenBank/DDBJ databases">
        <title>Vibrio sp. SM6, a novel species isolated from seawater.</title>
        <authorList>
            <person name="Wang X."/>
        </authorList>
    </citation>
    <scope>NUCLEOTIDE SEQUENCE [LARGE SCALE GENOMIC DNA]</scope>
    <source>
        <strain evidence="1 2">SM6</strain>
    </source>
</reference>
<dbReference type="Proteomes" id="UP000535589">
    <property type="component" value="Unassembled WGS sequence"/>
</dbReference>
<evidence type="ECO:0000313" key="1">
    <source>
        <dbReference type="EMBL" id="NLS14357.1"/>
    </source>
</evidence>
<protein>
    <submittedName>
        <fullName evidence="1">Sporulation protein</fullName>
    </submittedName>
</protein>
<dbReference type="EMBL" id="JABAIK010000019">
    <property type="protein sequence ID" value="NLS14357.1"/>
    <property type="molecule type" value="Genomic_DNA"/>
</dbReference>
<dbReference type="Pfam" id="PF07070">
    <property type="entry name" value="Spo0M"/>
    <property type="match status" value="1"/>
</dbReference>
<sequence length="258" mass="28762">MSLIKKAWANLGIGNAKVDAILQQDVVLPGDTVMIKVDVYGGSEPQYVDDIQLRVCCQYWREAKESQTTSIRAKQTHTLARWHLPYGFVIEPGVQRTFNAELTLPRNTPVTIGDAKVWMATSLDIAKAADPSDAEGVTVRPDPLLDGVLSALEAQGLRIRRVECEAASGFQPPFVQVFEFVPTTGPFHGRWRELEMMVHRQENAWWLWFAIDRNRSGRLAMFASALDLSAASLILETHLSPDVAGQCVIDHLMTLSDF</sequence>
<accession>A0A7X8TTP7</accession>
<dbReference type="InterPro" id="IPR009776">
    <property type="entry name" value="Spore_0_M"/>
</dbReference>
<proteinExistence type="predicted"/>
<gene>
    <name evidence="1" type="ORF">HGP28_15865</name>
</gene>